<sequence>MNSGLFLPLLIIFKECVSASEVDHACPEAAPEMGICLHTYLERDFGGLEVYMEPVEGSRGPRINDPEIQFHCNNLKKVVACYSELDGNCDHLIERMRFSYMLNGLFKLLSWMCDEHVGSLKILLENLHCIESVRQEPVCKLDTLPQNIWQQMLRLDVDEDNTCRYLKEQLSCFKETRRMLIQCGNQSHSLFVYGMTTWLQNWCLDGSYALHSSPLYIISALLLLLL</sequence>
<keyword evidence="1" id="KW-0732">Signal</keyword>
<proteinExistence type="predicted"/>
<keyword evidence="3" id="KW-1185">Reference proteome</keyword>
<evidence type="ECO:0000313" key="2">
    <source>
        <dbReference type="EnsemblMetazoa" id="SMAR008493-PA"/>
    </source>
</evidence>
<reference evidence="2" key="2">
    <citation type="submission" date="2015-02" db="UniProtKB">
        <authorList>
            <consortium name="EnsemblMetazoa"/>
        </authorList>
    </citation>
    <scope>IDENTIFICATION</scope>
</reference>
<organism evidence="2 3">
    <name type="scientific">Strigamia maritima</name>
    <name type="common">European centipede</name>
    <name type="synonym">Geophilus maritimus</name>
    <dbReference type="NCBI Taxonomy" id="126957"/>
    <lineage>
        <taxon>Eukaryota</taxon>
        <taxon>Metazoa</taxon>
        <taxon>Ecdysozoa</taxon>
        <taxon>Arthropoda</taxon>
        <taxon>Myriapoda</taxon>
        <taxon>Chilopoda</taxon>
        <taxon>Pleurostigmophora</taxon>
        <taxon>Geophilomorpha</taxon>
        <taxon>Linotaeniidae</taxon>
        <taxon>Strigamia</taxon>
    </lineage>
</organism>
<feature type="chain" id="PRO_5004590182" evidence="1">
    <location>
        <begin position="20"/>
        <end position="226"/>
    </location>
</feature>
<dbReference type="EMBL" id="JH431845">
    <property type="status" value="NOT_ANNOTATED_CDS"/>
    <property type="molecule type" value="Genomic_DNA"/>
</dbReference>
<feature type="signal peptide" evidence="1">
    <location>
        <begin position="1"/>
        <end position="19"/>
    </location>
</feature>
<reference evidence="3" key="1">
    <citation type="submission" date="2011-05" db="EMBL/GenBank/DDBJ databases">
        <authorList>
            <person name="Richards S.R."/>
            <person name="Qu J."/>
            <person name="Jiang H."/>
            <person name="Jhangiani S.N."/>
            <person name="Agravi P."/>
            <person name="Goodspeed R."/>
            <person name="Gross S."/>
            <person name="Mandapat C."/>
            <person name="Jackson L."/>
            <person name="Mathew T."/>
            <person name="Pu L."/>
            <person name="Thornton R."/>
            <person name="Saada N."/>
            <person name="Wilczek-Boney K.B."/>
            <person name="Lee S."/>
            <person name="Kovar C."/>
            <person name="Wu Y."/>
            <person name="Scherer S.E."/>
            <person name="Worley K.C."/>
            <person name="Muzny D.M."/>
            <person name="Gibbs R."/>
        </authorList>
    </citation>
    <scope>NUCLEOTIDE SEQUENCE</scope>
    <source>
        <strain evidence="3">Brora</strain>
    </source>
</reference>
<dbReference type="HOGENOM" id="CLU_1226190_0_0_1"/>
<dbReference type="AlphaFoldDB" id="T1J4G0"/>
<evidence type="ECO:0000256" key="1">
    <source>
        <dbReference type="SAM" id="SignalP"/>
    </source>
</evidence>
<dbReference type="Proteomes" id="UP000014500">
    <property type="component" value="Unassembled WGS sequence"/>
</dbReference>
<dbReference type="OMA" id="IEGGYCI"/>
<evidence type="ECO:0000313" key="3">
    <source>
        <dbReference type="Proteomes" id="UP000014500"/>
    </source>
</evidence>
<name>T1J4G0_STRMM</name>
<protein>
    <submittedName>
        <fullName evidence="2">Uncharacterized protein</fullName>
    </submittedName>
</protein>
<dbReference type="EnsemblMetazoa" id="SMAR008493-RA">
    <property type="protein sequence ID" value="SMAR008493-PA"/>
    <property type="gene ID" value="SMAR008493"/>
</dbReference>
<accession>T1J4G0</accession>